<reference evidence="2 3" key="1">
    <citation type="submission" date="2016-10" db="EMBL/GenBank/DDBJ databases">
        <authorList>
            <person name="de Groot N.N."/>
        </authorList>
    </citation>
    <scope>NUCLEOTIDE SEQUENCE [LARGE SCALE GENOMIC DNA]</scope>
    <source>
        <strain evidence="2 3">IBRC-M10015</strain>
    </source>
</reference>
<organism evidence="2 3">
    <name type="scientific">Halovenus aranensis</name>
    <dbReference type="NCBI Taxonomy" id="890420"/>
    <lineage>
        <taxon>Archaea</taxon>
        <taxon>Methanobacteriati</taxon>
        <taxon>Methanobacteriota</taxon>
        <taxon>Stenosarchaea group</taxon>
        <taxon>Halobacteria</taxon>
        <taxon>Halobacteriales</taxon>
        <taxon>Haloarculaceae</taxon>
        <taxon>Halovenus</taxon>
    </lineage>
</organism>
<dbReference type="PANTHER" id="PTHR37318">
    <property type="entry name" value="BSL7504 PROTEIN"/>
    <property type="match status" value="1"/>
</dbReference>
<keyword evidence="2" id="KW-0238">DNA-binding</keyword>
<evidence type="ECO:0000313" key="3">
    <source>
        <dbReference type="Proteomes" id="UP000198856"/>
    </source>
</evidence>
<proteinExistence type="predicted"/>
<dbReference type="InterPro" id="IPR011991">
    <property type="entry name" value="ArsR-like_HTH"/>
</dbReference>
<protein>
    <submittedName>
        <fullName evidence="2">DNA-binding transcriptional regulator, MarR family</fullName>
    </submittedName>
</protein>
<evidence type="ECO:0000259" key="1">
    <source>
        <dbReference type="Pfam" id="PF13601"/>
    </source>
</evidence>
<sequence length="95" mass="10971">MEFDKLVHQPTRLQIFAYLYRHGRSPFTELVTALDVTEGNLSSHLQTMESERAVVVEKEFVDRKPQTTYELTDEGNELFEDHVETLETLIDGLDG</sequence>
<dbReference type="InterPro" id="IPR036388">
    <property type="entry name" value="WH-like_DNA-bd_sf"/>
</dbReference>
<evidence type="ECO:0000313" key="2">
    <source>
        <dbReference type="EMBL" id="SDJ85474.1"/>
    </source>
</evidence>
<dbReference type="Proteomes" id="UP000198856">
    <property type="component" value="Unassembled WGS sequence"/>
</dbReference>
<dbReference type="SUPFAM" id="SSF46785">
    <property type="entry name" value="Winged helix' DNA-binding domain"/>
    <property type="match status" value="1"/>
</dbReference>
<dbReference type="InterPro" id="IPR027395">
    <property type="entry name" value="WH_DNA-bd_dom"/>
</dbReference>
<dbReference type="EMBL" id="FNFC01000010">
    <property type="protein sequence ID" value="SDJ85474.1"/>
    <property type="molecule type" value="Genomic_DNA"/>
</dbReference>
<dbReference type="Gene3D" id="1.10.10.10">
    <property type="entry name" value="Winged helix-like DNA-binding domain superfamily/Winged helix DNA-binding domain"/>
    <property type="match status" value="1"/>
</dbReference>
<name>A0A1G8X4V9_9EURY</name>
<dbReference type="PANTHER" id="PTHR37318:SF1">
    <property type="entry name" value="BSL7504 PROTEIN"/>
    <property type="match status" value="1"/>
</dbReference>
<dbReference type="STRING" id="890420.SAMN05216226_110106"/>
<dbReference type="RefSeq" id="WP_092703078.1">
    <property type="nucleotide sequence ID" value="NZ_FNFC01000010.1"/>
</dbReference>
<dbReference type="CDD" id="cd00090">
    <property type="entry name" value="HTH_ARSR"/>
    <property type="match status" value="1"/>
</dbReference>
<dbReference type="AlphaFoldDB" id="A0A1G8X4V9"/>
<accession>A0A1G8X4V9</accession>
<keyword evidence="3" id="KW-1185">Reference proteome</keyword>
<feature type="domain" description="Winged helix DNA-binding" evidence="1">
    <location>
        <begin position="12"/>
        <end position="90"/>
    </location>
</feature>
<dbReference type="OrthoDB" id="65295at2157"/>
<dbReference type="Pfam" id="PF13601">
    <property type="entry name" value="HTH_34"/>
    <property type="match status" value="1"/>
</dbReference>
<dbReference type="GO" id="GO:0003677">
    <property type="term" value="F:DNA binding"/>
    <property type="evidence" value="ECO:0007669"/>
    <property type="project" value="UniProtKB-KW"/>
</dbReference>
<gene>
    <name evidence="2" type="ORF">SAMN05216226_110106</name>
</gene>
<dbReference type="InterPro" id="IPR036390">
    <property type="entry name" value="WH_DNA-bd_sf"/>
</dbReference>